<dbReference type="RefSeq" id="WP_346757896.1">
    <property type="nucleotide sequence ID" value="NZ_JAUJEB010000001.1"/>
</dbReference>
<keyword evidence="3" id="KW-1003">Cell membrane</keyword>
<evidence type="ECO:0000256" key="3">
    <source>
        <dbReference type="ARBA" id="ARBA00022475"/>
    </source>
</evidence>
<evidence type="ECO:0000313" key="8">
    <source>
        <dbReference type="EMBL" id="MDN5212579.1"/>
    </source>
</evidence>
<evidence type="ECO:0000313" key="9">
    <source>
        <dbReference type="Proteomes" id="UP001172083"/>
    </source>
</evidence>
<dbReference type="Pfam" id="PF02472">
    <property type="entry name" value="ExbD"/>
    <property type="match status" value="1"/>
</dbReference>
<keyword evidence="9" id="KW-1185">Reference proteome</keyword>
<keyword evidence="4 7" id="KW-0812">Transmembrane</keyword>
<gene>
    <name evidence="8" type="ORF">QQ020_11005</name>
</gene>
<evidence type="ECO:0000256" key="5">
    <source>
        <dbReference type="ARBA" id="ARBA00022989"/>
    </source>
</evidence>
<evidence type="ECO:0000256" key="7">
    <source>
        <dbReference type="RuleBase" id="RU003879"/>
    </source>
</evidence>
<comment type="similarity">
    <text evidence="2 7">Belongs to the ExbD/TolR family.</text>
</comment>
<protein>
    <submittedName>
        <fullName evidence="8">Biopolymer transporter ExbD</fullName>
    </submittedName>
</protein>
<accession>A0ABT8L4D2</accession>
<keyword evidence="7" id="KW-0813">Transport</keyword>
<keyword evidence="6" id="KW-0472">Membrane</keyword>
<organism evidence="8 9">
    <name type="scientific">Agaribacillus aureus</name>
    <dbReference type="NCBI Taxonomy" id="3051825"/>
    <lineage>
        <taxon>Bacteria</taxon>
        <taxon>Pseudomonadati</taxon>
        <taxon>Bacteroidota</taxon>
        <taxon>Cytophagia</taxon>
        <taxon>Cytophagales</taxon>
        <taxon>Splendidivirgaceae</taxon>
        <taxon>Agaribacillus</taxon>
    </lineage>
</organism>
<dbReference type="InterPro" id="IPR003400">
    <property type="entry name" value="ExbD"/>
</dbReference>
<comment type="caution">
    <text evidence="8">The sequence shown here is derived from an EMBL/GenBank/DDBJ whole genome shotgun (WGS) entry which is preliminary data.</text>
</comment>
<keyword evidence="5" id="KW-1133">Transmembrane helix</keyword>
<dbReference type="PANTHER" id="PTHR30558">
    <property type="entry name" value="EXBD MEMBRANE COMPONENT OF PMF-DRIVEN MACROMOLECULE IMPORT SYSTEM"/>
    <property type="match status" value="1"/>
</dbReference>
<evidence type="ECO:0000256" key="2">
    <source>
        <dbReference type="ARBA" id="ARBA00005811"/>
    </source>
</evidence>
<dbReference type="PANTHER" id="PTHR30558:SF3">
    <property type="entry name" value="BIOPOLYMER TRANSPORT PROTEIN EXBD-RELATED"/>
    <property type="match status" value="1"/>
</dbReference>
<evidence type="ECO:0000256" key="4">
    <source>
        <dbReference type="ARBA" id="ARBA00022692"/>
    </source>
</evidence>
<dbReference type="Proteomes" id="UP001172083">
    <property type="component" value="Unassembled WGS sequence"/>
</dbReference>
<name>A0ABT8L4D2_9BACT</name>
<keyword evidence="7" id="KW-0653">Protein transport</keyword>
<sequence length="182" mass="20607">MKNYPKGSRPQLSTGSMADIAFLLLIFFLITTTIDSEKGLLMRLPPKLDRPIDMEIHERNLFNILLNSQDQIMVEGKLMNDISGLRNDVITFVLNKGKDKNSSDSPEKAVVSIKTNRGTTYKQYIKILDEVQAAYFEIYAERAGLTPDVFRALDQKDPKQRALYLKARKGIPMNISIAKPSN</sequence>
<dbReference type="EMBL" id="JAUJEB010000001">
    <property type="protein sequence ID" value="MDN5212579.1"/>
    <property type="molecule type" value="Genomic_DNA"/>
</dbReference>
<comment type="subcellular location">
    <subcellularLocation>
        <location evidence="1">Cell membrane</location>
        <topology evidence="1">Single-pass membrane protein</topology>
    </subcellularLocation>
    <subcellularLocation>
        <location evidence="7">Cell membrane</location>
        <topology evidence="7">Single-pass type II membrane protein</topology>
    </subcellularLocation>
</comment>
<evidence type="ECO:0000256" key="1">
    <source>
        <dbReference type="ARBA" id="ARBA00004162"/>
    </source>
</evidence>
<reference evidence="8" key="1">
    <citation type="submission" date="2023-06" db="EMBL/GenBank/DDBJ databases">
        <title>Genomic of Agaribacillus aureum.</title>
        <authorList>
            <person name="Wang G."/>
        </authorList>
    </citation>
    <scope>NUCLEOTIDE SEQUENCE</scope>
    <source>
        <strain evidence="8">BMA12</strain>
    </source>
</reference>
<proteinExistence type="inferred from homology"/>
<evidence type="ECO:0000256" key="6">
    <source>
        <dbReference type="ARBA" id="ARBA00023136"/>
    </source>
</evidence>